<evidence type="ECO:0000256" key="3">
    <source>
        <dbReference type="ARBA" id="ARBA00002803"/>
    </source>
</evidence>
<dbReference type="Pfam" id="PF00383">
    <property type="entry name" value="dCMP_cyt_deam_1"/>
    <property type="match status" value="1"/>
</dbReference>
<dbReference type="Gene3D" id="3.40.430.10">
    <property type="entry name" value="Dihydrofolate Reductase, subunit A"/>
    <property type="match status" value="1"/>
</dbReference>
<dbReference type="PROSITE" id="PS51747">
    <property type="entry name" value="CYT_DCMP_DEAMINASES_2"/>
    <property type="match status" value="1"/>
</dbReference>
<evidence type="ECO:0000256" key="13">
    <source>
        <dbReference type="ARBA" id="ARBA00022833"/>
    </source>
</evidence>
<dbReference type="PROSITE" id="PS00903">
    <property type="entry name" value="CYT_DCMP_DEAMINASES_1"/>
    <property type="match status" value="1"/>
</dbReference>
<dbReference type="Gene3D" id="3.40.140.10">
    <property type="entry name" value="Cytidine Deaminase, domain 2"/>
    <property type="match status" value="1"/>
</dbReference>
<evidence type="ECO:0000256" key="1">
    <source>
        <dbReference type="ARBA" id="ARBA00000968"/>
    </source>
</evidence>
<dbReference type="InterPro" id="IPR026017">
    <property type="entry name" value="Lumazine-bd_dom"/>
</dbReference>
<accession>A0ABM8GZA4</accession>
<evidence type="ECO:0000313" key="23">
    <source>
        <dbReference type="Proteomes" id="UP001321477"/>
    </source>
</evidence>
<name>A0ABM8GZA4_9MICO</name>
<dbReference type="InterPro" id="IPR016193">
    <property type="entry name" value="Cytidine_deaminase-like"/>
</dbReference>
<evidence type="ECO:0000256" key="7">
    <source>
        <dbReference type="ARBA" id="ARBA00005259"/>
    </source>
</evidence>
<gene>
    <name evidence="22" type="ORF">GCM10025870_08950</name>
</gene>
<dbReference type="Gene3D" id="2.40.30.20">
    <property type="match status" value="2"/>
</dbReference>
<keyword evidence="9" id="KW-0686">Riboflavin biosynthesis</keyword>
<dbReference type="PROSITE" id="PS51177">
    <property type="entry name" value="LUMAZINE_BIND"/>
    <property type="match status" value="2"/>
</dbReference>
<dbReference type="NCBIfam" id="TIGR00187">
    <property type="entry name" value="ribE"/>
    <property type="match status" value="1"/>
</dbReference>
<feature type="domain" description="Lumazine-binding" evidence="20">
    <location>
        <begin position="449"/>
        <end position="549"/>
    </location>
</feature>
<dbReference type="NCBIfam" id="TIGR00326">
    <property type="entry name" value="eubact_ribD"/>
    <property type="match status" value="1"/>
</dbReference>
<dbReference type="InterPro" id="IPR017938">
    <property type="entry name" value="Riboflavin_synthase-like_b-brl"/>
</dbReference>
<evidence type="ECO:0000256" key="18">
    <source>
        <dbReference type="PROSITE-ProRule" id="PRU00524"/>
    </source>
</evidence>
<keyword evidence="13" id="KW-0862">Zinc</keyword>
<dbReference type="InterPro" id="IPR002125">
    <property type="entry name" value="CMP_dCMP_dom"/>
</dbReference>
<comment type="pathway">
    <text evidence="6">Cofactor biosynthesis; riboflavin biosynthesis; 5-amino-6-(D-ribitylamino)uracil from GTP: step 3/4.</text>
</comment>
<dbReference type="InterPro" id="IPR016192">
    <property type="entry name" value="APOBEC/CMP_deaminase_Zn-bd"/>
</dbReference>
<comment type="function">
    <text evidence="3">Catalyzes the dismutation of two molecules of 6,7-dimethyl-8-ribityllumazine, resulting in the formation of riboflavin and 5-amino-6-(D-ribitylamino)uracil.</text>
</comment>
<keyword evidence="23" id="KW-1185">Reference proteome</keyword>
<comment type="catalytic activity">
    <reaction evidence="16">
        <text>2,5-diamino-6-hydroxy-4-(5-phosphoribosylamino)-pyrimidine + H2O + H(+) = 5-amino-6-(5-phospho-D-ribosylamino)uracil + NH4(+)</text>
        <dbReference type="Rhea" id="RHEA:21868"/>
        <dbReference type="ChEBI" id="CHEBI:15377"/>
        <dbReference type="ChEBI" id="CHEBI:15378"/>
        <dbReference type="ChEBI" id="CHEBI:28938"/>
        <dbReference type="ChEBI" id="CHEBI:58453"/>
        <dbReference type="ChEBI" id="CHEBI:58614"/>
        <dbReference type="EC" id="3.5.4.26"/>
    </reaction>
</comment>
<keyword evidence="12" id="KW-0677">Repeat</keyword>
<evidence type="ECO:0000256" key="14">
    <source>
        <dbReference type="ARBA" id="ARBA00023268"/>
    </source>
</evidence>
<feature type="compositionally biased region" description="Polar residues" evidence="19">
    <location>
        <begin position="290"/>
        <end position="299"/>
    </location>
</feature>
<feature type="compositionally biased region" description="Low complexity" evidence="19">
    <location>
        <begin position="306"/>
        <end position="316"/>
    </location>
</feature>
<dbReference type="CDD" id="cd01284">
    <property type="entry name" value="Riboflavin_deaminase-reductase"/>
    <property type="match status" value="1"/>
</dbReference>
<evidence type="ECO:0000256" key="19">
    <source>
        <dbReference type="SAM" id="MobiDB-lite"/>
    </source>
</evidence>
<evidence type="ECO:0000259" key="21">
    <source>
        <dbReference type="PROSITE" id="PS51747"/>
    </source>
</evidence>
<dbReference type="PANTHER" id="PTHR21098">
    <property type="entry name" value="RIBOFLAVIN SYNTHASE ALPHA CHAIN"/>
    <property type="match status" value="1"/>
</dbReference>
<feature type="compositionally biased region" description="Low complexity" evidence="19">
    <location>
        <begin position="572"/>
        <end position="584"/>
    </location>
</feature>
<reference evidence="23" key="1">
    <citation type="journal article" date="2019" name="Int. J. Syst. Evol. Microbiol.">
        <title>The Global Catalogue of Microorganisms (GCM) 10K type strain sequencing project: providing services to taxonomists for standard genome sequencing and annotation.</title>
        <authorList>
            <consortium name="The Broad Institute Genomics Platform"/>
            <consortium name="The Broad Institute Genome Sequencing Center for Infectious Disease"/>
            <person name="Wu L."/>
            <person name="Ma J."/>
        </authorList>
    </citation>
    <scope>NUCLEOTIDE SEQUENCE [LARGE SCALE GENOMIC DNA]</scope>
    <source>
        <strain evidence="23">NBRC 109019</strain>
    </source>
</reference>
<feature type="repeat" description="Lumazine-binding" evidence="18">
    <location>
        <begin position="353"/>
        <end position="448"/>
    </location>
</feature>
<dbReference type="InterPro" id="IPR023366">
    <property type="entry name" value="ATP_synth_asu-like_sf"/>
</dbReference>
<feature type="region of interest" description="Disordered" evidence="19">
    <location>
        <begin position="557"/>
        <end position="591"/>
    </location>
</feature>
<dbReference type="InterPro" id="IPR024072">
    <property type="entry name" value="DHFR-like_dom_sf"/>
</dbReference>
<dbReference type="SUPFAM" id="SSF53927">
    <property type="entry name" value="Cytidine deaminase-like"/>
    <property type="match status" value="1"/>
</dbReference>
<comment type="function">
    <text evidence="2">Converts 2,5-diamino-6-(ribosylamino)-4(3h)-pyrimidinone 5'-phosphate into 5-amino-6-(ribosylamino)-2,4(1h,3h)-pyrimidinedione 5'-phosphate.</text>
</comment>
<dbReference type="Proteomes" id="UP001321477">
    <property type="component" value="Chromosome"/>
</dbReference>
<dbReference type="InterPro" id="IPR001783">
    <property type="entry name" value="Lumazine-bd"/>
</dbReference>
<dbReference type="SUPFAM" id="SSF63380">
    <property type="entry name" value="Riboflavin synthase domain-like"/>
    <property type="match status" value="2"/>
</dbReference>
<keyword evidence="11" id="KW-0479">Metal-binding</keyword>
<evidence type="ECO:0000259" key="20">
    <source>
        <dbReference type="PROSITE" id="PS51177"/>
    </source>
</evidence>
<comment type="catalytic activity">
    <reaction evidence="15">
        <text>5-amino-6-(5-phospho-D-ribitylamino)uracil + NADP(+) = 5-amino-6-(5-phospho-D-ribosylamino)uracil + NADPH + H(+)</text>
        <dbReference type="Rhea" id="RHEA:17845"/>
        <dbReference type="ChEBI" id="CHEBI:15378"/>
        <dbReference type="ChEBI" id="CHEBI:57783"/>
        <dbReference type="ChEBI" id="CHEBI:58349"/>
        <dbReference type="ChEBI" id="CHEBI:58421"/>
        <dbReference type="ChEBI" id="CHEBI:58453"/>
        <dbReference type="EC" id="1.1.1.193"/>
    </reaction>
</comment>
<feature type="repeat" description="Lumazine-binding" evidence="18">
    <location>
        <begin position="449"/>
        <end position="549"/>
    </location>
</feature>
<feature type="domain" description="CMP/dCMP-type deaminase" evidence="21">
    <location>
        <begin position="8"/>
        <end position="130"/>
    </location>
</feature>
<dbReference type="InterPro" id="IPR002734">
    <property type="entry name" value="RibDG_C"/>
</dbReference>
<evidence type="ECO:0000256" key="5">
    <source>
        <dbReference type="ARBA" id="ARBA00004887"/>
    </source>
</evidence>
<dbReference type="CDD" id="cd00402">
    <property type="entry name" value="Riboflavin_synthase_like"/>
    <property type="match status" value="1"/>
</dbReference>
<dbReference type="InterPro" id="IPR004794">
    <property type="entry name" value="Eubact_RibD"/>
</dbReference>
<feature type="region of interest" description="Disordered" evidence="19">
    <location>
        <begin position="275"/>
        <end position="352"/>
    </location>
</feature>
<feature type="compositionally biased region" description="Low complexity" evidence="19">
    <location>
        <begin position="323"/>
        <end position="340"/>
    </location>
</feature>
<keyword evidence="10" id="KW-0808">Transferase</keyword>
<dbReference type="EMBL" id="AP027734">
    <property type="protein sequence ID" value="BDZ53822.1"/>
    <property type="molecule type" value="Genomic_DNA"/>
</dbReference>
<proteinExistence type="inferred from homology"/>
<comment type="similarity">
    <text evidence="8">In the C-terminal section; belongs to the HTP reductase family.</text>
</comment>
<keyword evidence="14" id="KW-0511">Multifunctional enzyme</keyword>
<evidence type="ECO:0000256" key="15">
    <source>
        <dbReference type="ARBA" id="ARBA00049861"/>
    </source>
</evidence>
<dbReference type="Pfam" id="PF01872">
    <property type="entry name" value="RibD_C"/>
    <property type="match status" value="1"/>
</dbReference>
<comment type="similarity">
    <text evidence="7">In the N-terminal section; belongs to the cytidine and deoxycytidylate deaminase family.</text>
</comment>
<evidence type="ECO:0000313" key="22">
    <source>
        <dbReference type="EMBL" id="BDZ53822.1"/>
    </source>
</evidence>
<protein>
    <recommendedName>
        <fullName evidence="17">Riboflavin synthase</fullName>
        <ecNumber evidence="17">2.5.1.9</ecNumber>
    </recommendedName>
</protein>
<evidence type="ECO:0000256" key="6">
    <source>
        <dbReference type="ARBA" id="ARBA00004910"/>
    </source>
</evidence>
<dbReference type="PANTHER" id="PTHR21098:SF12">
    <property type="entry name" value="RIBOFLAVIN SYNTHASE"/>
    <property type="match status" value="1"/>
</dbReference>
<evidence type="ECO:0000256" key="4">
    <source>
        <dbReference type="ARBA" id="ARBA00004882"/>
    </source>
</evidence>
<dbReference type="EC" id="2.5.1.9" evidence="17"/>
<evidence type="ECO:0000256" key="16">
    <source>
        <dbReference type="ARBA" id="ARBA00049886"/>
    </source>
</evidence>
<evidence type="ECO:0000256" key="17">
    <source>
        <dbReference type="NCBIfam" id="TIGR00187"/>
    </source>
</evidence>
<dbReference type="SUPFAM" id="SSF53597">
    <property type="entry name" value="Dihydrofolate reductase-like"/>
    <property type="match status" value="1"/>
</dbReference>
<sequence>MTTATRTTAEADAMRRALELAERGPATGVNPRVGCVILSPDGEVIADGWHRGAGTAHAEVDALDALDPGAARGATAIVTLEPCNHVGRTGPCARALVDAGIARVVYAVADPGPHSAGGAQTLRDAGVDVESGVLADEVEALLEDWLFAARERRPRITVKWASSLDGRVAAADGTSRWITGDHARADVHRRRAAADAIAVGAGTVLADDPALTARDDHGALLEDQPVPVVFGRRPLPEGAALRSHPREPILLAGGDLGADLEELQRRGIRSLFVEEARRSRPRSWPRASSTNCSSTSLPPSSAGLEPRSATSASRPSPTRHDCASPTSCASATTCSSSPGRRTPRPPPQEGRDMFTGIIEELGRVTRVEPRADVVRVTVHGPKVVDGVRHGDSIAVSGVCLTVVDSDAESFSADVMAQTLAMSTLDTVAIDRAVNLERAALVGDRLGGHIVQGHIDGTGEVLQVTPGEAWSVVRFSLPAPLAPLVVDKGSIAVDGVSLTVSAIGDDPDGSWFEVSLIPETLAATTLGTLEAGDRVNLETDVLARHVQRMLRLDTHRALPSSLAEPGGPGSGFSAGDAAPASDSASTTIGGDR</sequence>
<evidence type="ECO:0000256" key="9">
    <source>
        <dbReference type="ARBA" id="ARBA00022619"/>
    </source>
</evidence>
<dbReference type="NCBIfam" id="NF006767">
    <property type="entry name" value="PRK09289.1"/>
    <property type="match status" value="1"/>
</dbReference>
<comment type="catalytic activity">
    <reaction evidence="1">
        <text>2 6,7-dimethyl-8-(1-D-ribityl)lumazine + H(+) = 5-amino-6-(D-ribitylamino)uracil + riboflavin</text>
        <dbReference type="Rhea" id="RHEA:20772"/>
        <dbReference type="ChEBI" id="CHEBI:15378"/>
        <dbReference type="ChEBI" id="CHEBI:15934"/>
        <dbReference type="ChEBI" id="CHEBI:57986"/>
        <dbReference type="ChEBI" id="CHEBI:58201"/>
        <dbReference type="EC" id="2.5.1.9"/>
    </reaction>
</comment>
<evidence type="ECO:0000256" key="11">
    <source>
        <dbReference type="ARBA" id="ARBA00022723"/>
    </source>
</evidence>
<evidence type="ECO:0000256" key="10">
    <source>
        <dbReference type="ARBA" id="ARBA00022679"/>
    </source>
</evidence>
<evidence type="ECO:0000256" key="2">
    <source>
        <dbReference type="ARBA" id="ARBA00002151"/>
    </source>
</evidence>
<evidence type="ECO:0000256" key="12">
    <source>
        <dbReference type="ARBA" id="ARBA00022737"/>
    </source>
</evidence>
<organism evidence="22 23">
    <name type="scientific">Agromyces marinus</name>
    <dbReference type="NCBI Taxonomy" id="1389020"/>
    <lineage>
        <taxon>Bacteria</taxon>
        <taxon>Bacillati</taxon>
        <taxon>Actinomycetota</taxon>
        <taxon>Actinomycetes</taxon>
        <taxon>Micrococcales</taxon>
        <taxon>Microbacteriaceae</taxon>
        <taxon>Agromyces</taxon>
    </lineage>
</organism>
<comment type="pathway">
    <text evidence="4">Cofactor biosynthesis; riboflavin biosynthesis; 5-amino-6-(D-ribitylamino)uracil from GTP: step 2/4.</text>
</comment>
<evidence type="ECO:0000256" key="8">
    <source>
        <dbReference type="ARBA" id="ARBA00007417"/>
    </source>
</evidence>
<dbReference type="Pfam" id="PF00677">
    <property type="entry name" value="Lum_binding"/>
    <property type="match status" value="2"/>
</dbReference>
<comment type="pathway">
    <text evidence="5">Cofactor biosynthesis; riboflavin biosynthesis; riboflavin from 2-hydroxy-3-oxobutyl phosphate and 5-amino-6-(D-ribitylamino)uracil: step 2/2.</text>
</comment>
<feature type="domain" description="Lumazine-binding" evidence="20">
    <location>
        <begin position="353"/>
        <end position="448"/>
    </location>
</feature>